<reference evidence="2 3" key="1">
    <citation type="submission" date="2017-06" db="EMBL/GenBank/DDBJ databases">
        <authorList>
            <person name="Kim H.J."/>
            <person name="Triplett B.A."/>
        </authorList>
    </citation>
    <scope>NUCLEOTIDE SEQUENCE [LARGE SCALE GENOMIC DNA]</scope>
    <source>
        <strain evidence="2 3">DS15</strain>
    </source>
</reference>
<keyword evidence="3" id="KW-1185">Reference proteome</keyword>
<accession>A0A239GXH7</accession>
<evidence type="ECO:0000313" key="2">
    <source>
        <dbReference type="EMBL" id="SNS73213.1"/>
    </source>
</evidence>
<gene>
    <name evidence="2" type="ORF">SAMN06295955_104127</name>
</gene>
<dbReference type="Proteomes" id="UP000198339">
    <property type="component" value="Unassembled WGS sequence"/>
</dbReference>
<dbReference type="AlphaFoldDB" id="A0A239GXH7"/>
<evidence type="ECO:0000313" key="3">
    <source>
        <dbReference type="Proteomes" id="UP000198339"/>
    </source>
</evidence>
<evidence type="ECO:0000256" key="1">
    <source>
        <dbReference type="SAM" id="MobiDB-lite"/>
    </source>
</evidence>
<name>A0A239GXH7_9SPHN</name>
<proteinExistence type="predicted"/>
<protein>
    <submittedName>
        <fullName evidence="2">Uncharacterized protein</fullName>
    </submittedName>
</protein>
<dbReference type="OrthoDB" id="7450187at2"/>
<feature type="region of interest" description="Disordered" evidence="1">
    <location>
        <begin position="70"/>
        <end position="111"/>
    </location>
</feature>
<sequence length="177" mass="18514">MRTLTGFAAGTALLLATLGAAPTEARGRHHGGGHHGGGWGHRHDDGIDAGDVIGGLFLIGAIAAIASAAGKDGRDDDYRDEPPYPDAPRDAGYRDERDAPDMPRYTSNEIGQRATDACSWAAEAEAGEGARVQSIGGTRPDVGYGVYVTGDLSRPGERTRSFGCTYSNGRVTDVRVD</sequence>
<dbReference type="EMBL" id="FZPA01000004">
    <property type="protein sequence ID" value="SNS73213.1"/>
    <property type="molecule type" value="Genomic_DNA"/>
</dbReference>
<feature type="compositionally biased region" description="Basic and acidic residues" evidence="1">
    <location>
        <begin position="71"/>
        <end position="101"/>
    </location>
</feature>
<dbReference type="RefSeq" id="WP_089215431.1">
    <property type="nucleotide sequence ID" value="NZ_FZPA01000004.1"/>
</dbReference>
<organism evidence="2 3">
    <name type="scientific">Sphingopyxis indica</name>
    <dbReference type="NCBI Taxonomy" id="436663"/>
    <lineage>
        <taxon>Bacteria</taxon>
        <taxon>Pseudomonadati</taxon>
        <taxon>Pseudomonadota</taxon>
        <taxon>Alphaproteobacteria</taxon>
        <taxon>Sphingomonadales</taxon>
        <taxon>Sphingomonadaceae</taxon>
        <taxon>Sphingopyxis</taxon>
    </lineage>
</organism>